<dbReference type="Proteomes" id="UP000182306">
    <property type="component" value="Plasmid C"/>
</dbReference>
<dbReference type="Gene3D" id="3.30.1360.120">
    <property type="entry name" value="Probable tRNA modification gtpase trme, domain 1"/>
    <property type="match status" value="1"/>
</dbReference>
<organism evidence="1 2">
    <name type="scientific">Sinorhizobium americanum</name>
    <dbReference type="NCBI Taxonomy" id="194963"/>
    <lineage>
        <taxon>Bacteria</taxon>
        <taxon>Pseudomonadati</taxon>
        <taxon>Pseudomonadota</taxon>
        <taxon>Alphaproteobacteria</taxon>
        <taxon>Hyphomicrobiales</taxon>
        <taxon>Rhizobiaceae</taxon>
        <taxon>Sinorhizobium/Ensifer group</taxon>
        <taxon>Sinorhizobium</taxon>
    </lineage>
</organism>
<keyword evidence="1" id="KW-0560">Oxidoreductase</keyword>
<accession>A0A1L3LXC0</accession>
<dbReference type="Pfam" id="PF04268">
    <property type="entry name" value="SoxG"/>
    <property type="match status" value="1"/>
</dbReference>
<keyword evidence="1" id="KW-0614">Plasmid</keyword>
<dbReference type="EC" id="1.5.3.1" evidence="1"/>
<dbReference type="OrthoDB" id="8098081at2"/>
<dbReference type="GO" id="GO:1901053">
    <property type="term" value="P:sarcosine catabolic process"/>
    <property type="evidence" value="ECO:0007669"/>
    <property type="project" value="InterPro"/>
</dbReference>
<dbReference type="RefSeq" id="WP_064252047.1">
    <property type="nucleotide sequence ID" value="NZ_CP013110.1"/>
</dbReference>
<geneLocation type="plasmid" evidence="1 2">
    <name>C</name>
</geneLocation>
<dbReference type="AlphaFoldDB" id="A0A1L3LXC0"/>
<dbReference type="SUPFAM" id="SSF103025">
    <property type="entry name" value="Folate-binding domain"/>
    <property type="match status" value="1"/>
</dbReference>
<dbReference type="GO" id="GO:0008115">
    <property type="term" value="F:sarcosine oxidase activity"/>
    <property type="evidence" value="ECO:0007669"/>
    <property type="project" value="UniProtKB-EC"/>
</dbReference>
<keyword evidence="2" id="KW-1185">Reference proteome</keyword>
<proteinExistence type="predicted"/>
<dbReference type="InterPro" id="IPR007375">
    <property type="entry name" value="SoxG"/>
</dbReference>
<sequence length="177" mass="19029">MSEFRPTLRPALATKQAVASAALKLSPLPEGTIVHVLARPGEQDVVSFLGSLAKPAAHAVRPVSPGQWFIVHEEPMPHKEMKSLFAALEPRATGVDQSHGRVRIRIEGKMASRALSKGTAVDLDPSAFPVGQSAVTLIGHIAAHVTRVGPEAFEIIVLRGFAESLWDDLARMSLEFT</sequence>
<protein>
    <submittedName>
        <fullName evidence="1">Sarcosine oxidase gamma subunit</fullName>
        <ecNumber evidence="1">1.5.3.1</ecNumber>
    </submittedName>
</protein>
<evidence type="ECO:0000313" key="2">
    <source>
        <dbReference type="Proteomes" id="UP000182306"/>
    </source>
</evidence>
<reference evidence="1 2" key="1">
    <citation type="submission" date="2015-10" db="EMBL/GenBank/DDBJ databases">
        <title>Genomic differences between typical nodule nitrogen-fixing rhizobial strains and those coming from bean seeds.</title>
        <authorList>
            <person name="Peralta H."/>
            <person name="Aguilar-Vera A."/>
            <person name="Diaz R."/>
            <person name="Mora Y."/>
            <person name="Martinez-Batallar G."/>
            <person name="Salazar E."/>
            <person name="Vargas-Lagunas C."/>
            <person name="Encarnacion S."/>
            <person name="Girard L."/>
            <person name="Mora J."/>
        </authorList>
    </citation>
    <scope>NUCLEOTIDE SEQUENCE [LARGE SCALE GENOMIC DNA]</scope>
    <source>
        <strain evidence="1 2">CFNEI 73</strain>
        <plasmid evidence="1 2">C</plasmid>
    </source>
</reference>
<dbReference type="InterPro" id="IPR006280">
    <property type="entry name" value="SoxG_het"/>
</dbReference>
<name>A0A1L3LXC0_9HYPH</name>
<dbReference type="InterPro" id="IPR027266">
    <property type="entry name" value="TrmE/GcvT-like"/>
</dbReference>
<dbReference type="EMBL" id="CP013110">
    <property type="protein sequence ID" value="APG94728.1"/>
    <property type="molecule type" value="Genomic_DNA"/>
</dbReference>
<gene>
    <name evidence="1" type="ORF">SAMCFNEI73_pC1016</name>
</gene>
<dbReference type="KEGG" id="same:SAMCFNEI73_pC1016"/>
<evidence type="ECO:0000313" key="1">
    <source>
        <dbReference type="EMBL" id="APG94728.1"/>
    </source>
</evidence>
<dbReference type="NCBIfam" id="TIGR01375">
    <property type="entry name" value="soxG"/>
    <property type="match status" value="1"/>
</dbReference>